<evidence type="ECO:0000256" key="1">
    <source>
        <dbReference type="SAM" id="MobiDB-lite"/>
    </source>
</evidence>
<feature type="region of interest" description="Disordered" evidence="1">
    <location>
        <begin position="50"/>
        <end position="71"/>
    </location>
</feature>
<organism evidence="2 4">
    <name type="scientific">Araneus ventricosus</name>
    <name type="common">Orbweaver spider</name>
    <name type="synonym">Epeira ventricosa</name>
    <dbReference type="NCBI Taxonomy" id="182803"/>
    <lineage>
        <taxon>Eukaryota</taxon>
        <taxon>Metazoa</taxon>
        <taxon>Ecdysozoa</taxon>
        <taxon>Arthropoda</taxon>
        <taxon>Chelicerata</taxon>
        <taxon>Arachnida</taxon>
        <taxon>Araneae</taxon>
        <taxon>Araneomorphae</taxon>
        <taxon>Entelegynae</taxon>
        <taxon>Araneoidea</taxon>
        <taxon>Araneidae</taxon>
        <taxon>Araneus</taxon>
    </lineage>
</organism>
<protein>
    <submittedName>
        <fullName evidence="2">Uncharacterized protein</fullName>
    </submittedName>
</protein>
<sequence>MPEINVSRKAPFTAQKHALAANSKLKVCEERNILALKTPVSVRVRISATEKKVGEQKRTEQKNGRRPYQSRDAAIRKVEMFVTSATTEWLENEKGNKSETSL</sequence>
<dbReference type="AlphaFoldDB" id="A0A4Y2V557"/>
<evidence type="ECO:0000313" key="4">
    <source>
        <dbReference type="Proteomes" id="UP000499080"/>
    </source>
</evidence>
<evidence type="ECO:0000313" key="2">
    <source>
        <dbReference type="EMBL" id="GBO19622.1"/>
    </source>
</evidence>
<keyword evidence="4" id="KW-1185">Reference proteome</keyword>
<name>A0A4Y2V557_ARAVE</name>
<gene>
    <name evidence="3" type="ORF">AVEN_181539_1</name>
    <name evidence="2" type="ORF">AVEN_236700_1</name>
</gene>
<feature type="compositionally biased region" description="Basic and acidic residues" evidence="1">
    <location>
        <begin position="50"/>
        <end position="63"/>
    </location>
</feature>
<reference evidence="2 4" key="1">
    <citation type="journal article" date="2019" name="Sci. Rep.">
        <title>Orb-weaving spider Araneus ventricosus genome elucidates the spidroin gene catalogue.</title>
        <authorList>
            <person name="Kono N."/>
            <person name="Nakamura H."/>
            <person name="Ohtoshi R."/>
            <person name="Moran D.A.P."/>
            <person name="Shinohara A."/>
            <person name="Yoshida Y."/>
            <person name="Fujiwara M."/>
            <person name="Mori M."/>
            <person name="Tomita M."/>
            <person name="Arakawa K."/>
        </authorList>
    </citation>
    <scope>NUCLEOTIDE SEQUENCE [LARGE SCALE GENOMIC DNA]</scope>
</reference>
<accession>A0A4Y2V557</accession>
<proteinExistence type="predicted"/>
<dbReference type="EMBL" id="BGPR01043084">
    <property type="protein sequence ID" value="GBO19622.1"/>
    <property type="molecule type" value="Genomic_DNA"/>
</dbReference>
<comment type="caution">
    <text evidence="2">The sequence shown here is derived from an EMBL/GenBank/DDBJ whole genome shotgun (WGS) entry which is preliminary data.</text>
</comment>
<dbReference type="Proteomes" id="UP000499080">
    <property type="component" value="Unassembled WGS sequence"/>
</dbReference>
<evidence type="ECO:0000313" key="3">
    <source>
        <dbReference type="EMBL" id="GBO19625.1"/>
    </source>
</evidence>
<dbReference type="EMBL" id="BGPR01043086">
    <property type="protein sequence ID" value="GBO19625.1"/>
    <property type="molecule type" value="Genomic_DNA"/>
</dbReference>